<evidence type="ECO:0000313" key="2">
    <source>
        <dbReference type="EMBL" id="MEW9500385.1"/>
    </source>
</evidence>
<keyword evidence="1" id="KW-0472">Membrane</keyword>
<evidence type="ECO:0000256" key="1">
    <source>
        <dbReference type="SAM" id="Phobius"/>
    </source>
</evidence>
<name>A0ABV3PZ68_9BACL</name>
<feature type="transmembrane region" description="Helical" evidence="1">
    <location>
        <begin position="294"/>
        <end position="318"/>
    </location>
</feature>
<feature type="transmembrane region" description="Helical" evidence="1">
    <location>
        <begin position="152"/>
        <end position="181"/>
    </location>
</feature>
<sequence>MSYQPPLNETEELNLVDAQLNDQLEDSSHEAWLGFWDQLTGVYGEYLPYLNKQDLLQLLTNPQGSLTGWLSGILRFVFHEVAENAHILFWLLLLLVLGSVLQTLQESFSTSGVANVSSVAMTGLLLIIVVESVAASVTYVMSTVTLMADFMYALLPLYLAMLTLSGSITTVAVSHPLLLFIVQLSHFLMQHFLVPLFVLSILLDIVDTISTSFRTSKMAELCRQLGVWILGVIVMIYISIFSIQGVTTAVADGVAAKTVKTIAGSFIPFIGKVVADTTDLFLASSVLAKNAVGLAGALVLGVIVLFPALKILVIAFMYRVCAVVMEPLGHPGMVQAVDAVSKGLFHLCAALVLVSIMFLLGIVVLLFVSNIPMMIR</sequence>
<accession>A0ABV3PZ68</accession>
<gene>
    <name evidence="2" type="primary">spoIIIAE</name>
    <name evidence="2" type="ORF">AB1471_01075</name>
</gene>
<keyword evidence="3" id="KW-1185">Reference proteome</keyword>
<feature type="transmembrane region" description="Helical" evidence="1">
    <location>
        <begin position="116"/>
        <end position="140"/>
    </location>
</feature>
<organism evidence="2 3">
    <name type="scientific">Jeotgalibacillus marinus</name>
    <dbReference type="NCBI Taxonomy" id="86667"/>
    <lineage>
        <taxon>Bacteria</taxon>
        <taxon>Bacillati</taxon>
        <taxon>Bacillota</taxon>
        <taxon>Bacilli</taxon>
        <taxon>Bacillales</taxon>
        <taxon>Caryophanaceae</taxon>
        <taxon>Jeotgalibacillus</taxon>
    </lineage>
</organism>
<feature type="transmembrane region" description="Helical" evidence="1">
    <location>
        <begin position="187"/>
        <end position="206"/>
    </location>
</feature>
<dbReference type="EMBL" id="JBFMIA010000001">
    <property type="protein sequence ID" value="MEW9500385.1"/>
    <property type="molecule type" value="Genomic_DNA"/>
</dbReference>
<evidence type="ECO:0000313" key="3">
    <source>
        <dbReference type="Proteomes" id="UP001556040"/>
    </source>
</evidence>
<keyword evidence="1" id="KW-0812">Transmembrane</keyword>
<reference evidence="2 3" key="1">
    <citation type="journal article" date="1979" name="Int. J. Syst. Evol. Microbiol.">
        <title>Bacillus globisporus subsp. marinus subsp. nov.</title>
        <authorList>
            <person name="Liu H."/>
        </authorList>
    </citation>
    <scope>NUCLEOTIDE SEQUENCE [LARGE SCALE GENOMIC DNA]</scope>
    <source>
        <strain evidence="2 3">DSM 1297</strain>
    </source>
</reference>
<dbReference type="NCBIfam" id="TIGR02829">
    <property type="entry name" value="spore_III_AE"/>
    <property type="match status" value="1"/>
</dbReference>
<feature type="transmembrane region" description="Helical" evidence="1">
    <location>
        <begin position="262"/>
        <end position="282"/>
    </location>
</feature>
<dbReference type="Pfam" id="PF09546">
    <property type="entry name" value="Spore_III_AE"/>
    <property type="match status" value="1"/>
</dbReference>
<dbReference type="InterPro" id="IPR014194">
    <property type="entry name" value="Spore_III_AE"/>
</dbReference>
<feature type="transmembrane region" description="Helical" evidence="1">
    <location>
        <begin position="227"/>
        <end position="250"/>
    </location>
</feature>
<dbReference type="RefSeq" id="WP_367777666.1">
    <property type="nucleotide sequence ID" value="NZ_JBFMIA010000001.1"/>
</dbReference>
<feature type="transmembrane region" description="Helical" evidence="1">
    <location>
        <begin position="344"/>
        <end position="368"/>
    </location>
</feature>
<protein>
    <submittedName>
        <fullName evidence="2">Stage III sporulation protein AE</fullName>
    </submittedName>
</protein>
<comment type="caution">
    <text evidence="2">The sequence shown here is derived from an EMBL/GenBank/DDBJ whole genome shotgun (WGS) entry which is preliminary data.</text>
</comment>
<proteinExistence type="predicted"/>
<feature type="transmembrane region" description="Helical" evidence="1">
    <location>
        <begin position="85"/>
        <end position="104"/>
    </location>
</feature>
<dbReference type="Proteomes" id="UP001556040">
    <property type="component" value="Unassembled WGS sequence"/>
</dbReference>
<keyword evidence="1" id="KW-1133">Transmembrane helix</keyword>